<evidence type="ECO:0000259" key="4">
    <source>
        <dbReference type="SMART" id="SM00563"/>
    </source>
</evidence>
<keyword evidence="2 5" id="KW-0012">Acyltransferase</keyword>
<dbReference type="eggNOG" id="COG0204">
    <property type="taxonomic scope" value="Bacteria"/>
</dbReference>
<dbReference type="Pfam" id="PF01553">
    <property type="entry name" value="Acyltransferase"/>
    <property type="match status" value="1"/>
</dbReference>
<dbReference type="SUPFAM" id="SSF69593">
    <property type="entry name" value="Glycerol-3-phosphate (1)-acyltransferase"/>
    <property type="match status" value="1"/>
</dbReference>
<accession>C8XEZ6</accession>
<dbReference type="STRING" id="479431.Namu_1483"/>
<keyword evidence="6" id="KW-1185">Reference proteome</keyword>
<dbReference type="HOGENOM" id="CLU_027938_4_1_11"/>
<organism evidence="5 6">
    <name type="scientific">Nakamurella multipartita (strain ATCC 700099 / DSM 44233 / CIP 104796 / JCM 9543 / NBRC 105858 / Y-104)</name>
    <name type="common">Microsphaera multipartita</name>
    <dbReference type="NCBI Taxonomy" id="479431"/>
    <lineage>
        <taxon>Bacteria</taxon>
        <taxon>Bacillati</taxon>
        <taxon>Actinomycetota</taxon>
        <taxon>Actinomycetes</taxon>
        <taxon>Nakamurellales</taxon>
        <taxon>Nakamurellaceae</taxon>
        <taxon>Nakamurella</taxon>
    </lineage>
</organism>
<dbReference type="GO" id="GO:0006654">
    <property type="term" value="P:phosphatidic acid biosynthetic process"/>
    <property type="evidence" value="ECO:0007669"/>
    <property type="project" value="TreeGrafter"/>
</dbReference>
<keyword evidence="1 5" id="KW-0808">Transferase</keyword>
<reference evidence="6" key="1">
    <citation type="submission" date="2009-09" db="EMBL/GenBank/DDBJ databases">
        <title>The complete genome of Nakamurella multipartita DSM 44233.</title>
        <authorList>
            <consortium name="US DOE Joint Genome Institute (JGI-PGF)"/>
            <person name="Lucas S."/>
            <person name="Copeland A."/>
            <person name="Lapidus A."/>
            <person name="Glavina del Rio T."/>
            <person name="Dalin E."/>
            <person name="Tice H."/>
            <person name="Bruce D."/>
            <person name="Goodwin L."/>
            <person name="Pitluck S."/>
            <person name="Kyrpides N."/>
            <person name="Mavromatis K."/>
            <person name="Ivanova N."/>
            <person name="Ovchinnikova G."/>
            <person name="Sims D."/>
            <person name="Meincke L."/>
            <person name="Brettin T."/>
            <person name="Detter J.C."/>
            <person name="Han C."/>
            <person name="Larimer F."/>
            <person name="Land M."/>
            <person name="Hauser L."/>
            <person name="Markowitz V."/>
            <person name="Cheng J.-F."/>
            <person name="Hugenholtz P."/>
            <person name="Woyke T."/>
            <person name="Wu D."/>
            <person name="Klenk H.-P."/>
            <person name="Eisen J.A."/>
        </authorList>
    </citation>
    <scope>NUCLEOTIDE SEQUENCE [LARGE SCALE GENOMIC DNA]</scope>
    <source>
        <strain evidence="6">ATCC 700099 / DSM 44233 / CIP 104796 / JCM 9543 / NBRC 105858 / Y-104</strain>
    </source>
</reference>
<name>C8XEZ6_NAKMY</name>
<proteinExistence type="predicted"/>
<sequence length="267" mass="28939" precursor="true">MARSPVYEKGNAWLAFCKVVMYPLASLLGRQKVGGAEHARRRGGYLLVANHISHLDPLFDAVAVRKTGRIPRFMAKASLWKVPVLGKALAGSDQIPVDRTGAGAGQNSLEAATAALNAGRVVLIYPDGTVTRDPEMWPMKPRMGVGALALSGDFPVIPMAHWGSNQVYTSYVQGRRFHPWPRKDVHTVFGEPIDLSDLRAGARDARAVRAASVRIMTAVRDMVGEVRGITPPTEFYDQRKAERLAQRSAAADAEPPAAAAPPETPDR</sequence>
<dbReference type="AlphaFoldDB" id="C8XEZ6"/>
<dbReference type="PANTHER" id="PTHR10434:SF55">
    <property type="entry name" value="POSSIBLE ACYLTRANSFERASE"/>
    <property type="match status" value="1"/>
</dbReference>
<reference evidence="5 6" key="2">
    <citation type="journal article" date="2010" name="Stand. Genomic Sci.">
        <title>Complete genome sequence of Nakamurella multipartita type strain (Y-104).</title>
        <authorList>
            <person name="Tice H."/>
            <person name="Mayilraj S."/>
            <person name="Sims D."/>
            <person name="Lapidus A."/>
            <person name="Nolan M."/>
            <person name="Lucas S."/>
            <person name="Glavina Del Rio T."/>
            <person name="Copeland A."/>
            <person name="Cheng J.F."/>
            <person name="Meincke L."/>
            <person name="Bruce D."/>
            <person name="Goodwin L."/>
            <person name="Pitluck S."/>
            <person name="Ivanova N."/>
            <person name="Mavromatis K."/>
            <person name="Ovchinnikova G."/>
            <person name="Pati A."/>
            <person name="Chen A."/>
            <person name="Palaniappan K."/>
            <person name="Land M."/>
            <person name="Hauser L."/>
            <person name="Chang Y.J."/>
            <person name="Jeffries C.D."/>
            <person name="Detter J.C."/>
            <person name="Brettin T."/>
            <person name="Rohde M."/>
            <person name="Goker M."/>
            <person name="Bristow J."/>
            <person name="Eisen J.A."/>
            <person name="Markowitz V."/>
            <person name="Hugenholtz P."/>
            <person name="Kyrpides N.C."/>
            <person name="Klenk H.P."/>
            <person name="Chen F."/>
        </authorList>
    </citation>
    <scope>NUCLEOTIDE SEQUENCE [LARGE SCALE GENOMIC DNA]</scope>
    <source>
        <strain evidence="6">ATCC 700099 / DSM 44233 / CIP 104796 / JCM 9543 / NBRC 105858 / Y-104</strain>
    </source>
</reference>
<evidence type="ECO:0000256" key="2">
    <source>
        <dbReference type="ARBA" id="ARBA00023315"/>
    </source>
</evidence>
<dbReference type="CDD" id="cd07989">
    <property type="entry name" value="LPLAT_AGPAT-like"/>
    <property type="match status" value="1"/>
</dbReference>
<evidence type="ECO:0000256" key="3">
    <source>
        <dbReference type="SAM" id="MobiDB-lite"/>
    </source>
</evidence>
<dbReference type="FunCoup" id="C8XEZ6">
    <property type="interactions" value="126"/>
</dbReference>
<feature type="region of interest" description="Disordered" evidence="3">
    <location>
        <begin position="242"/>
        <end position="267"/>
    </location>
</feature>
<feature type="compositionally biased region" description="Pro residues" evidence="3">
    <location>
        <begin position="258"/>
        <end position="267"/>
    </location>
</feature>
<dbReference type="EMBL" id="CP001737">
    <property type="protein sequence ID" value="ACV77882.1"/>
    <property type="molecule type" value="Genomic_DNA"/>
</dbReference>
<feature type="domain" description="Phospholipid/glycerol acyltransferase" evidence="4">
    <location>
        <begin position="45"/>
        <end position="164"/>
    </location>
</feature>
<dbReference type="Proteomes" id="UP000002218">
    <property type="component" value="Chromosome"/>
</dbReference>
<dbReference type="SMART" id="SM00563">
    <property type="entry name" value="PlsC"/>
    <property type="match status" value="1"/>
</dbReference>
<dbReference type="InParanoid" id="C8XEZ6"/>
<dbReference type="InterPro" id="IPR002123">
    <property type="entry name" value="Plipid/glycerol_acylTrfase"/>
</dbReference>
<evidence type="ECO:0000256" key="1">
    <source>
        <dbReference type="ARBA" id="ARBA00022679"/>
    </source>
</evidence>
<gene>
    <name evidence="5" type="ordered locus">Namu_1483</name>
</gene>
<evidence type="ECO:0000313" key="6">
    <source>
        <dbReference type="Proteomes" id="UP000002218"/>
    </source>
</evidence>
<evidence type="ECO:0000313" key="5">
    <source>
        <dbReference type="EMBL" id="ACV77882.1"/>
    </source>
</evidence>
<dbReference type="GO" id="GO:0005886">
    <property type="term" value="C:plasma membrane"/>
    <property type="evidence" value="ECO:0007669"/>
    <property type="project" value="TreeGrafter"/>
</dbReference>
<protein>
    <submittedName>
        <fullName evidence="5">Phospholipid/glycerol acyltransferase</fullName>
    </submittedName>
</protein>
<dbReference type="PANTHER" id="PTHR10434">
    <property type="entry name" value="1-ACYL-SN-GLYCEROL-3-PHOSPHATE ACYLTRANSFERASE"/>
    <property type="match status" value="1"/>
</dbReference>
<dbReference type="RefSeq" id="WP_015746788.1">
    <property type="nucleotide sequence ID" value="NC_013235.1"/>
</dbReference>
<dbReference type="GO" id="GO:0003841">
    <property type="term" value="F:1-acylglycerol-3-phosphate O-acyltransferase activity"/>
    <property type="evidence" value="ECO:0007669"/>
    <property type="project" value="TreeGrafter"/>
</dbReference>
<dbReference type="KEGG" id="nml:Namu_1483"/>